<dbReference type="SUPFAM" id="SSF53335">
    <property type="entry name" value="S-adenosyl-L-methionine-dependent methyltransferases"/>
    <property type="match status" value="1"/>
</dbReference>
<dbReference type="GO" id="GO:0000466">
    <property type="term" value="P:maturation of 5.8S rRNA from tricistronic rRNA transcript (SSU-rRNA, 5.8S rRNA, LSU-rRNA)"/>
    <property type="evidence" value="ECO:0000318"/>
    <property type="project" value="GO_Central"/>
</dbReference>
<comment type="subcellular location">
    <subcellularLocation>
        <location evidence="1 8">Nucleus</location>
        <location evidence="1 8">Nucleolus</location>
    </subcellularLocation>
</comment>
<dbReference type="InterPro" id="IPR012920">
    <property type="entry name" value="rRNA_MeTfrase_SPB1-like_C"/>
</dbReference>
<evidence type="ECO:0000313" key="13">
    <source>
        <dbReference type="EMBL" id="EDV21621.1"/>
    </source>
</evidence>
<evidence type="ECO:0000256" key="1">
    <source>
        <dbReference type="ARBA" id="ARBA00004604"/>
    </source>
</evidence>
<dbReference type="KEGG" id="tad:TRIADDRAFT_59807"/>
<sequence>MGKKVKVGKKRKDKFYKLAKETGYRARSAFKLIQLNRKFQFLETSRVLVDLCAAPGGWLQVASRFMPISSLIVGVDLVTIKPIPNVITLTGDITTDACKQAIKKELHTWKADSVLHDGAPNVGQAWVQDAFSQAQLTLSALRLACQLLKRGGCFITKVFRSKDYYSLMWVFQQLFKKVHATKPQGFLAPDKIDPKFLDSKHIFKDIETETKQNKINLMFSEKRKDRNRAGYPDNKHTLFTSTPVTDFITSENYLDHLASSNTLTFDEDSLIIAKHPLTTEEIKTYCQDIKVLGRKEIRTLIKWRSDIRDFYEQKATASETKKTENDESAGVESDDDEDAAKKKIEEFENEEASERKSHLLIHIQNMMMIKRQRRKRMQLKRKARERQLLKMKVPDSGINLSEDNSLFSLSTITDPKKLSNVNSGEMMLGDDEDEDKTEAMNLDSKNDTESDFDSNDSYSDDDDEESRSDTNHSDNITKTIGDKKSSNPLIIEMPEERSLKQKTNMWFSKNIFKEMDNDQDEELDFQQSISNLKGDKYNSWKEDPKMDSNYRNKSNGSPSKGESLSDTTTTNVRKVVKSDDDDSDESDSDSDYDYYQGMKNNTKTINNDSSQLITRNDFEIAPVENTIAPKYLSPEGLAIGALAATSKKRKEEFIDSAYNRYTFNDENLPDWFTEYEKKHYQKQIPLTKEEIQEQKKKLQEINARPIKKVAEAKARKKMKTLRKVERMRKKAEAILDTSDATDREKMLQIKSIYKKAGVGKAKKSEKQYVVGRKNLGKKRPPGVKGRYKMVDKRLKKDKRASNKKNRK</sequence>
<keyword evidence="4 8" id="KW-0489">Methyltransferase</keyword>
<evidence type="ECO:0000256" key="8">
    <source>
        <dbReference type="HAMAP-Rule" id="MF_03163"/>
    </source>
</evidence>
<keyword evidence="6 8" id="KW-0949">S-adenosyl-L-methionine</keyword>
<evidence type="ECO:0000256" key="7">
    <source>
        <dbReference type="ARBA" id="ARBA00023242"/>
    </source>
</evidence>
<dbReference type="Pfam" id="PF07780">
    <property type="entry name" value="Spb1_C"/>
    <property type="match status" value="1"/>
</dbReference>
<feature type="region of interest" description="Disordered" evidence="9">
    <location>
        <begin position="759"/>
        <end position="807"/>
    </location>
</feature>
<feature type="compositionally biased region" description="Basic residues" evidence="9">
    <location>
        <begin position="774"/>
        <end position="787"/>
    </location>
</feature>
<dbReference type="GO" id="GO:0031167">
    <property type="term" value="P:rRNA methylation"/>
    <property type="evidence" value="ECO:0000318"/>
    <property type="project" value="GO_Central"/>
</dbReference>
<evidence type="ECO:0000259" key="10">
    <source>
        <dbReference type="Pfam" id="PF01728"/>
    </source>
</evidence>
<feature type="region of interest" description="Disordered" evidence="9">
    <location>
        <begin position="315"/>
        <end position="340"/>
    </location>
</feature>
<feature type="compositionally biased region" description="Acidic residues" evidence="9">
    <location>
        <begin position="449"/>
        <end position="466"/>
    </location>
</feature>
<feature type="binding site" evidence="8">
    <location>
        <position position="76"/>
    </location>
    <ligand>
        <name>S-adenosyl-L-methionine</name>
        <dbReference type="ChEBI" id="CHEBI:59789"/>
    </ligand>
</feature>
<dbReference type="GO" id="GO:0005730">
    <property type="term" value="C:nucleolus"/>
    <property type="evidence" value="ECO:0000318"/>
    <property type="project" value="GO_Central"/>
</dbReference>
<evidence type="ECO:0000256" key="5">
    <source>
        <dbReference type="ARBA" id="ARBA00022679"/>
    </source>
</evidence>
<dbReference type="InterPro" id="IPR002877">
    <property type="entry name" value="RNA_MeTrfase_FtsJ_dom"/>
</dbReference>
<comment type="similarity">
    <text evidence="8">Belongs to the class I-like SAM-binding methyltransferase superfamily. RNA methyltransferase RlmE family. SPB1 subfamily.</text>
</comment>
<feature type="binding site" evidence="8">
    <location>
        <position position="56"/>
    </location>
    <ligand>
        <name>S-adenosyl-L-methionine</name>
        <dbReference type="ChEBI" id="CHEBI:59789"/>
    </ligand>
</feature>
<evidence type="ECO:0000259" key="12">
    <source>
        <dbReference type="Pfam" id="PF11861"/>
    </source>
</evidence>
<dbReference type="EC" id="2.1.1.-" evidence="8"/>
<dbReference type="GeneID" id="6757122"/>
<dbReference type="EMBL" id="DS985252">
    <property type="protein sequence ID" value="EDV21621.1"/>
    <property type="molecule type" value="Genomic_DNA"/>
</dbReference>
<dbReference type="Pfam" id="PF11861">
    <property type="entry name" value="DUF3381"/>
    <property type="match status" value="1"/>
</dbReference>
<dbReference type="InParanoid" id="B3S6H5"/>
<organism evidence="13 14">
    <name type="scientific">Trichoplax adhaerens</name>
    <name type="common">Trichoplax reptans</name>
    <dbReference type="NCBI Taxonomy" id="10228"/>
    <lineage>
        <taxon>Eukaryota</taxon>
        <taxon>Metazoa</taxon>
        <taxon>Placozoa</taxon>
        <taxon>Uniplacotomia</taxon>
        <taxon>Trichoplacea</taxon>
        <taxon>Trichoplacidae</taxon>
        <taxon>Trichoplax</taxon>
    </lineage>
</organism>
<evidence type="ECO:0000313" key="14">
    <source>
        <dbReference type="Proteomes" id="UP000009022"/>
    </source>
</evidence>
<keyword evidence="14" id="KW-1185">Reference proteome</keyword>
<comment type="function">
    <text evidence="8">Probable methyltransferase involved in the maturation of rRNA and in the biogenesis of ribosomal subunits.</text>
</comment>
<dbReference type="GO" id="GO:0016435">
    <property type="term" value="F:rRNA (guanine) methyltransferase activity"/>
    <property type="evidence" value="ECO:0000318"/>
    <property type="project" value="GO_Central"/>
</dbReference>
<dbReference type="GO" id="GO:0030687">
    <property type="term" value="C:preribosome, large subunit precursor"/>
    <property type="evidence" value="ECO:0000318"/>
    <property type="project" value="GO_Central"/>
</dbReference>
<protein>
    <recommendedName>
        <fullName evidence="8">Putative rRNA methyltransferase</fullName>
        <ecNumber evidence="8">2.1.1.-</ecNumber>
    </recommendedName>
    <alternativeName>
        <fullName evidence="8">2'-O-ribose RNA methyltransferase SPB1 homolog</fullName>
    </alternativeName>
</protein>
<gene>
    <name evidence="13" type="ORF">TRIADDRAFT_59807</name>
</gene>
<keyword evidence="3 8" id="KW-0698">rRNA processing</keyword>
<feature type="compositionally biased region" description="Polar residues" evidence="9">
    <location>
        <begin position="551"/>
        <end position="572"/>
    </location>
</feature>
<dbReference type="eggNOG" id="KOG1098">
    <property type="taxonomic scope" value="Eukaryota"/>
</dbReference>
<dbReference type="GO" id="GO:0008650">
    <property type="term" value="F:rRNA (uridine-2'-O-)-methyltransferase activity"/>
    <property type="evidence" value="ECO:0000318"/>
    <property type="project" value="GO_Central"/>
</dbReference>
<feature type="binding site" evidence="8">
    <location>
        <position position="92"/>
    </location>
    <ligand>
        <name>S-adenosyl-L-methionine</name>
        <dbReference type="ChEBI" id="CHEBI:59789"/>
    </ligand>
</feature>
<evidence type="ECO:0000259" key="11">
    <source>
        <dbReference type="Pfam" id="PF07780"/>
    </source>
</evidence>
<proteinExistence type="inferred from homology"/>
<dbReference type="GO" id="GO:0000463">
    <property type="term" value="P:maturation of LSU-rRNA from tricistronic rRNA transcript (SSU-rRNA, 5.8S rRNA, LSU-rRNA)"/>
    <property type="evidence" value="ECO:0000318"/>
    <property type="project" value="GO_Central"/>
</dbReference>
<feature type="compositionally biased region" description="Acidic residues" evidence="9">
    <location>
        <begin position="326"/>
        <end position="338"/>
    </location>
</feature>
<feature type="domain" description="Ribosomal RNA methyltransferase FtsJ" evidence="10">
    <location>
        <begin position="24"/>
        <end position="184"/>
    </location>
</feature>
<reference evidence="13 14" key="1">
    <citation type="journal article" date="2008" name="Nature">
        <title>The Trichoplax genome and the nature of placozoans.</title>
        <authorList>
            <person name="Srivastava M."/>
            <person name="Begovic E."/>
            <person name="Chapman J."/>
            <person name="Putnam N.H."/>
            <person name="Hellsten U."/>
            <person name="Kawashima T."/>
            <person name="Kuo A."/>
            <person name="Mitros T."/>
            <person name="Salamov A."/>
            <person name="Carpenter M.L."/>
            <person name="Signorovitch A.Y."/>
            <person name="Moreno M.A."/>
            <person name="Kamm K."/>
            <person name="Grimwood J."/>
            <person name="Schmutz J."/>
            <person name="Shapiro H."/>
            <person name="Grigoriev I.V."/>
            <person name="Buss L.W."/>
            <person name="Schierwater B."/>
            <person name="Dellaporta S.L."/>
            <person name="Rokhsar D.S."/>
        </authorList>
    </citation>
    <scope>NUCLEOTIDE SEQUENCE [LARGE SCALE GENOMIC DNA]</scope>
    <source>
        <strain evidence="13 14">Grell-BS-1999</strain>
    </source>
</reference>
<dbReference type="STRING" id="10228.B3S6H5"/>
<dbReference type="HAMAP" id="MF_01547">
    <property type="entry name" value="RNA_methyltr_E"/>
    <property type="match status" value="1"/>
</dbReference>
<feature type="compositionally biased region" description="Acidic residues" evidence="9">
    <location>
        <begin position="579"/>
        <end position="592"/>
    </location>
</feature>
<evidence type="ECO:0000256" key="6">
    <source>
        <dbReference type="ARBA" id="ARBA00022691"/>
    </source>
</evidence>
<dbReference type="Pfam" id="PF01728">
    <property type="entry name" value="FtsJ"/>
    <property type="match status" value="1"/>
</dbReference>
<feature type="binding site" evidence="8">
    <location>
        <position position="117"/>
    </location>
    <ligand>
        <name>S-adenosyl-L-methionine</name>
        <dbReference type="ChEBI" id="CHEBI:59789"/>
    </ligand>
</feature>
<dbReference type="CTD" id="6757122"/>
<dbReference type="PANTHER" id="PTHR10920:SF13">
    <property type="entry name" value="PRE-RRNA 2'-O-RIBOSE RNA METHYLTRANSFERASE FTSJ3"/>
    <property type="match status" value="1"/>
</dbReference>
<accession>B3S6H5</accession>
<dbReference type="PANTHER" id="PTHR10920">
    <property type="entry name" value="RIBOSOMAL RNA METHYLTRANSFERASE"/>
    <property type="match status" value="1"/>
</dbReference>
<dbReference type="PhylomeDB" id="B3S6H5"/>
<dbReference type="FunCoup" id="B3S6H5">
    <property type="interactions" value="2090"/>
</dbReference>
<dbReference type="InterPro" id="IPR050082">
    <property type="entry name" value="RNA_methyltr_RlmE"/>
</dbReference>
<feature type="compositionally biased region" description="Basic residues" evidence="9">
    <location>
        <begin position="795"/>
        <end position="807"/>
    </location>
</feature>
<evidence type="ECO:0000256" key="3">
    <source>
        <dbReference type="ARBA" id="ARBA00022552"/>
    </source>
</evidence>
<dbReference type="Proteomes" id="UP000009022">
    <property type="component" value="Unassembled WGS sequence"/>
</dbReference>
<dbReference type="RefSeq" id="XP_002115769.1">
    <property type="nucleotide sequence ID" value="XM_002115733.1"/>
</dbReference>
<feature type="compositionally biased region" description="Basic and acidic residues" evidence="9">
    <location>
        <begin position="534"/>
        <end position="550"/>
    </location>
</feature>
<feature type="coiled-coil region" evidence="8">
    <location>
        <begin position="677"/>
        <end position="704"/>
    </location>
</feature>
<dbReference type="InterPro" id="IPR029063">
    <property type="entry name" value="SAM-dependent_MTases_sf"/>
</dbReference>
<evidence type="ECO:0000256" key="4">
    <source>
        <dbReference type="ARBA" id="ARBA00022603"/>
    </source>
</evidence>
<keyword evidence="2 8" id="KW-0690">Ribosome biogenesis</keyword>
<dbReference type="AlphaFoldDB" id="B3S6H5"/>
<feature type="active site" description="Proton acceptor" evidence="8">
    <location>
        <position position="157"/>
    </location>
</feature>
<feature type="domain" description="DUF3381" evidence="12">
    <location>
        <begin position="222"/>
        <end position="386"/>
    </location>
</feature>
<keyword evidence="8" id="KW-0175">Coiled coil</keyword>
<dbReference type="FunFam" id="3.40.50.150:FF:000004">
    <property type="entry name" value="AdoMet-dependent rRNA methyltransferase SPB1"/>
    <property type="match status" value="1"/>
</dbReference>
<feature type="binding site" evidence="8">
    <location>
        <position position="58"/>
    </location>
    <ligand>
        <name>S-adenosyl-L-methionine</name>
        <dbReference type="ChEBI" id="CHEBI:59789"/>
    </ligand>
</feature>
<dbReference type="OrthoDB" id="289250at2759"/>
<feature type="domain" description="Ribosomal RNA methyltransferase SPB1-like C-terminal" evidence="11">
    <location>
        <begin position="588"/>
        <end position="805"/>
    </location>
</feature>
<dbReference type="InterPro" id="IPR015507">
    <property type="entry name" value="rRNA-MeTfrase_E"/>
</dbReference>
<feature type="region of interest" description="Disordered" evidence="9">
    <location>
        <begin position="534"/>
        <end position="595"/>
    </location>
</feature>
<keyword evidence="5 8" id="KW-0808">Transferase</keyword>
<dbReference type="InterPro" id="IPR024576">
    <property type="entry name" value="rRNA_MeTfrase_Spb1_DUF3381"/>
</dbReference>
<dbReference type="HOGENOM" id="CLU_009422_8_1_1"/>
<dbReference type="OMA" id="QRKDKYY"/>
<comment type="catalytic activity">
    <reaction evidence="8">
        <text>a ribonucleotide in rRNA + S-adenosyl-L-methionine = a 2'-O-methylribonucleotide in rRNA + S-adenosyl-L-homocysteine + H(+)</text>
        <dbReference type="Rhea" id="RHEA:48628"/>
        <dbReference type="Rhea" id="RHEA-COMP:12164"/>
        <dbReference type="Rhea" id="RHEA-COMP:12165"/>
        <dbReference type="ChEBI" id="CHEBI:15378"/>
        <dbReference type="ChEBI" id="CHEBI:57856"/>
        <dbReference type="ChEBI" id="CHEBI:59789"/>
        <dbReference type="ChEBI" id="CHEBI:90675"/>
        <dbReference type="ChEBI" id="CHEBI:90676"/>
    </reaction>
</comment>
<evidence type="ECO:0000256" key="9">
    <source>
        <dbReference type="SAM" id="MobiDB-lite"/>
    </source>
</evidence>
<feature type="region of interest" description="Disordered" evidence="9">
    <location>
        <begin position="415"/>
        <end position="496"/>
    </location>
</feature>
<name>B3S6H5_TRIAD</name>
<dbReference type="Gene3D" id="3.40.50.150">
    <property type="entry name" value="Vaccinia Virus protein VP39"/>
    <property type="match status" value="1"/>
</dbReference>
<keyword evidence="7 8" id="KW-0539">Nucleus</keyword>
<dbReference type="HAMAP" id="MF_03163">
    <property type="entry name" value="RNA_methyltr_E_SPB1"/>
    <property type="match status" value="1"/>
</dbReference>
<evidence type="ECO:0000256" key="2">
    <source>
        <dbReference type="ARBA" id="ARBA00022517"/>
    </source>
</evidence>
<dbReference type="InterPro" id="IPR028589">
    <property type="entry name" value="SPB1-like"/>
</dbReference>